<sequence>MLMKDKICLVTGATDGIGKETARCLGKQNAQLILVGRNPVKGEKVRKKLIAITGNNQIKILTADLSNMKAIRYLAERIYSRYDRLDVLINNAGALFAQKEETDEGFEKTFALNHLNYFLLTKLLLDLIKKGKTPRIINVASGAHIGATLDFDNLQGRNGYSGWAAYKRSKLMNIMFTYKLAELLKDTPITVNTLHPGFVRTRFGDNNTGMIGIGLNLAKKIGAISIKKGAETSVFLATSPTVKGVSGKYFVKCKPEKSSSLSYNKSDIDRLWRTTDDCLSSLS</sequence>
<dbReference type="SUPFAM" id="SSF51735">
    <property type="entry name" value="NAD(P)-binding Rossmann-fold domains"/>
    <property type="match status" value="1"/>
</dbReference>
<accession>A0A381T8P1</accession>
<dbReference type="PRINTS" id="PR00081">
    <property type="entry name" value="GDHRDH"/>
</dbReference>
<dbReference type="EMBL" id="UINC01004199">
    <property type="protein sequence ID" value="SVA12546.1"/>
    <property type="molecule type" value="Genomic_DNA"/>
</dbReference>
<gene>
    <name evidence="2" type="ORF">METZ01_LOCUS65400</name>
</gene>
<dbReference type="Gene3D" id="3.40.50.720">
    <property type="entry name" value="NAD(P)-binding Rossmann-like Domain"/>
    <property type="match status" value="1"/>
</dbReference>
<organism evidence="2">
    <name type="scientific">marine metagenome</name>
    <dbReference type="NCBI Taxonomy" id="408172"/>
    <lineage>
        <taxon>unclassified sequences</taxon>
        <taxon>metagenomes</taxon>
        <taxon>ecological metagenomes</taxon>
    </lineage>
</organism>
<dbReference type="Pfam" id="PF00106">
    <property type="entry name" value="adh_short"/>
    <property type="match status" value="1"/>
</dbReference>
<evidence type="ECO:0008006" key="3">
    <source>
        <dbReference type="Google" id="ProtNLM"/>
    </source>
</evidence>
<dbReference type="InterPro" id="IPR002347">
    <property type="entry name" value="SDR_fam"/>
</dbReference>
<proteinExistence type="predicted"/>
<protein>
    <recommendedName>
        <fullName evidence="3">Short-chain dehydrogenase</fullName>
    </recommendedName>
</protein>
<reference evidence="2" key="1">
    <citation type="submission" date="2018-05" db="EMBL/GenBank/DDBJ databases">
        <authorList>
            <person name="Lanie J.A."/>
            <person name="Ng W.-L."/>
            <person name="Kazmierczak K.M."/>
            <person name="Andrzejewski T.M."/>
            <person name="Davidsen T.M."/>
            <person name="Wayne K.J."/>
            <person name="Tettelin H."/>
            <person name="Glass J.I."/>
            <person name="Rusch D."/>
            <person name="Podicherti R."/>
            <person name="Tsui H.-C.T."/>
            <person name="Winkler M.E."/>
        </authorList>
    </citation>
    <scope>NUCLEOTIDE SEQUENCE</scope>
</reference>
<keyword evidence="1" id="KW-0560">Oxidoreductase</keyword>
<dbReference type="GO" id="GO:0016491">
    <property type="term" value="F:oxidoreductase activity"/>
    <property type="evidence" value="ECO:0007669"/>
    <property type="project" value="UniProtKB-KW"/>
</dbReference>
<evidence type="ECO:0000256" key="1">
    <source>
        <dbReference type="ARBA" id="ARBA00023002"/>
    </source>
</evidence>
<dbReference type="AlphaFoldDB" id="A0A381T8P1"/>
<dbReference type="PANTHER" id="PTHR43157:SF31">
    <property type="entry name" value="PHOSPHATIDYLINOSITOL-GLYCAN BIOSYNTHESIS CLASS F PROTEIN"/>
    <property type="match status" value="1"/>
</dbReference>
<evidence type="ECO:0000313" key="2">
    <source>
        <dbReference type="EMBL" id="SVA12546.1"/>
    </source>
</evidence>
<name>A0A381T8P1_9ZZZZ</name>
<dbReference type="PANTHER" id="PTHR43157">
    <property type="entry name" value="PHOSPHATIDYLINOSITOL-GLYCAN BIOSYNTHESIS CLASS F PROTEIN-RELATED"/>
    <property type="match status" value="1"/>
</dbReference>
<dbReference type="InterPro" id="IPR036291">
    <property type="entry name" value="NAD(P)-bd_dom_sf"/>
</dbReference>
<dbReference type="CDD" id="cd05327">
    <property type="entry name" value="retinol-DH_like_SDR_c_like"/>
    <property type="match status" value="1"/>
</dbReference>